<evidence type="ECO:0000313" key="4">
    <source>
        <dbReference type="Proteomes" id="UP000775547"/>
    </source>
</evidence>
<evidence type="ECO:0000256" key="1">
    <source>
        <dbReference type="SAM" id="MobiDB-lite"/>
    </source>
</evidence>
<dbReference type="OrthoDB" id="3139566at2759"/>
<dbReference type="InterPro" id="IPR032675">
    <property type="entry name" value="LRR_dom_sf"/>
</dbReference>
<name>A0A9P7KE64_9AGAR</name>
<reference evidence="3" key="1">
    <citation type="submission" date="2020-07" db="EMBL/GenBank/DDBJ databases">
        <authorList>
            <person name="Nieuwenhuis M."/>
            <person name="Van De Peppel L.J.J."/>
        </authorList>
    </citation>
    <scope>NUCLEOTIDE SEQUENCE</scope>
    <source>
        <strain evidence="3">AP01</strain>
        <tissue evidence="3">Mycelium</tissue>
    </source>
</reference>
<protein>
    <recommendedName>
        <fullName evidence="2">F-box domain-containing protein</fullName>
    </recommendedName>
</protein>
<comment type="caution">
    <text evidence="3">The sequence shown here is derived from an EMBL/GenBank/DDBJ whole genome shotgun (WGS) entry which is preliminary data.</text>
</comment>
<organism evidence="3 4">
    <name type="scientific">Asterophora parasitica</name>
    <dbReference type="NCBI Taxonomy" id="117018"/>
    <lineage>
        <taxon>Eukaryota</taxon>
        <taxon>Fungi</taxon>
        <taxon>Dikarya</taxon>
        <taxon>Basidiomycota</taxon>
        <taxon>Agaricomycotina</taxon>
        <taxon>Agaricomycetes</taxon>
        <taxon>Agaricomycetidae</taxon>
        <taxon>Agaricales</taxon>
        <taxon>Tricholomatineae</taxon>
        <taxon>Lyophyllaceae</taxon>
        <taxon>Asterophora</taxon>
    </lineage>
</organism>
<dbReference type="Pfam" id="PF12937">
    <property type="entry name" value="F-box-like"/>
    <property type="match status" value="1"/>
</dbReference>
<accession>A0A9P7KE64</accession>
<proteinExistence type="predicted"/>
<reference evidence="3" key="2">
    <citation type="submission" date="2021-10" db="EMBL/GenBank/DDBJ databases">
        <title>Phylogenomics reveals ancestral predisposition of the termite-cultivated fungus Termitomyces towards a domesticated lifestyle.</title>
        <authorList>
            <person name="Auxier B."/>
            <person name="Grum-Grzhimaylo A."/>
            <person name="Cardenas M.E."/>
            <person name="Lodge J.D."/>
            <person name="Laessoe T."/>
            <person name="Pedersen O."/>
            <person name="Smith M.E."/>
            <person name="Kuyper T.W."/>
            <person name="Franco-Molano E.A."/>
            <person name="Baroni T.J."/>
            <person name="Aanen D.K."/>
        </authorList>
    </citation>
    <scope>NUCLEOTIDE SEQUENCE</scope>
    <source>
        <strain evidence="3">AP01</strain>
        <tissue evidence="3">Mycelium</tissue>
    </source>
</reference>
<feature type="region of interest" description="Disordered" evidence="1">
    <location>
        <begin position="1"/>
        <end position="28"/>
    </location>
</feature>
<dbReference type="InterPro" id="IPR001810">
    <property type="entry name" value="F-box_dom"/>
</dbReference>
<dbReference type="Gene3D" id="3.80.10.10">
    <property type="entry name" value="Ribonuclease Inhibitor"/>
    <property type="match status" value="1"/>
</dbReference>
<dbReference type="Proteomes" id="UP000775547">
    <property type="component" value="Unassembled WGS sequence"/>
</dbReference>
<gene>
    <name evidence="3" type="ORF">DXG03_000155</name>
</gene>
<keyword evidence="4" id="KW-1185">Reference proteome</keyword>
<feature type="domain" description="F-box" evidence="2">
    <location>
        <begin position="140"/>
        <end position="189"/>
    </location>
</feature>
<dbReference type="Gene3D" id="1.20.1280.50">
    <property type="match status" value="1"/>
</dbReference>
<dbReference type="EMBL" id="JABCKV010000001">
    <property type="protein sequence ID" value="KAG5648806.1"/>
    <property type="molecule type" value="Genomic_DNA"/>
</dbReference>
<evidence type="ECO:0000313" key="3">
    <source>
        <dbReference type="EMBL" id="KAG5648806.1"/>
    </source>
</evidence>
<dbReference type="InterPro" id="IPR036047">
    <property type="entry name" value="F-box-like_dom_sf"/>
</dbReference>
<sequence>MVRKRKARRTADILSDPPLSGSQTTSHFDSQASMLLPTDADVVADAKVLSPPALFNDELSEKARIVAERLGDNNATPSNADLRVLDSAVEHLDSMITLCKINIALHRGEVNSVIREMQLLEMQKQRNFFAALRSPLRCFPDEILAHVFSFHAGEEVVPLTTPTLVIVIQVCRLWRNACLGCPTLWASLSIVIPRRGLVAIPSKLGAAVKRIPGGWFKHAKDLPLHFSLDATYFDHVPPIMASGLLDSVLPNLVDLRVTVKVIDQLYTFLRLPPGTLPALRSINLRCTQPKGTPIAIYSVLFKSCTHLQKATLEIFPLTEFSFPWSQLSYLDTPSLLALPEWLSIIVQCPRLEVGHFYICVNDKYMPRPNVKPTTFPQMKTLTLDLEGLLPIPLVPGLRFPALRDLTISTDNLTLQVNHFLDSFDGSSLRRLSLARVIVDPVPLNQFLTTCNALEELLIDLPHEDLNIFRTLLSGGTTGPSLPNLTSFTTCVVAQRSGHTRDAAVYTPDLAEVILRWHLQHRLTHATVLVNEKSDVAAFQWHREFTTDAGKALVQDLISSLNGCIYDEVENANGLILDMRSFSDTRRAYSLSKSVLQHMSTWLG</sequence>
<dbReference type="AlphaFoldDB" id="A0A9P7KE64"/>
<dbReference type="SUPFAM" id="SSF81383">
    <property type="entry name" value="F-box domain"/>
    <property type="match status" value="1"/>
</dbReference>
<evidence type="ECO:0000259" key="2">
    <source>
        <dbReference type="Pfam" id="PF12937"/>
    </source>
</evidence>